<dbReference type="RefSeq" id="XP_007404432.1">
    <property type="nucleotide sequence ID" value="XM_007404370.1"/>
</dbReference>
<keyword evidence="4" id="KW-1185">Reference proteome</keyword>
<dbReference type="AlphaFoldDB" id="F4R5I8"/>
<gene>
    <name evidence="3" type="ORF">MELLADRAFT_101966</name>
</gene>
<feature type="region of interest" description="Disordered" evidence="1">
    <location>
        <begin position="38"/>
        <end position="92"/>
    </location>
</feature>
<evidence type="ECO:0000256" key="2">
    <source>
        <dbReference type="SAM" id="SignalP"/>
    </source>
</evidence>
<feature type="chain" id="PRO_5003317295" evidence="2">
    <location>
        <begin position="22"/>
        <end position="144"/>
    </location>
</feature>
<reference evidence="4" key="1">
    <citation type="journal article" date="2011" name="Proc. Natl. Acad. Sci. U.S.A.">
        <title>Obligate biotrophy features unraveled by the genomic analysis of rust fungi.</title>
        <authorList>
            <person name="Duplessis S."/>
            <person name="Cuomo C.A."/>
            <person name="Lin Y.-C."/>
            <person name="Aerts A."/>
            <person name="Tisserant E."/>
            <person name="Veneault-Fourrey C."/>
            <person name="Joly D.L."/>
            <person name="Hacquard S."/>
            <person name="Amselem J."/>
            <person name="Cantarel B.L."/>
            <person name="Chiu R."/>
            <person name="Coutinho P.M."/>
            <person name="Feau N."/>
            <person name="Field M."/>
            <person name="Frey P."/>
            <person name="Gelhaye E."/>
            <person name="Goldberg J."/>
            <person name="Grabherr M.G."/>
            <person name="Kodira C.D."/>
            <person name="Kohler A."/>
            <person name="Kuees U."/>
            <person name="Lindquist E.A."/>
            <person name="Lucas S.M."/>
            <person name="Mago R."/>
            <person name="Mauceli E."/>
            <person name="Morin E."/>
            <person name="Murat C."/>
            <person name="Pangilinan J.L."/>
            <person name="Park R."/>
            <person name="Pearson M."/>
            <person name="Quesneville H."/>
            <person name="Rouhier N."/>
            <person name="Sakthikumar S."/>
            <person name="Salamov A.A."/>
            <person name="Schmutz J."/>
            <person name="Selles B."/>
            <person name="Shapiro H."/>
            <person name="Tanguay P."/>
            <person name="Tuskan G.A."/>
            <person name="Henrissat B."/>
            <person name="Van de Peer Y."/>
            <person name="Rouze P."/>
            <person name="Ellis J.G."/>
            <person name="Dodds P.N."/>
            <person name="Schein J.E."/>
            <person name="Zhong S."/>
            <person name="Hamelin R.C."/>
            <person name="Grigoriev I.V."/>
            <person name="Szabo L.J."/>
            <person name="Martin F."/>
        </authorList>
    </citation>
    <scope>NUCLEOTIDE SEQUENCE [LARGE SCALE GENOMIC DNA]</scope>
    <source>
        <strain evidence="4">98AG31 / pathotype 3-4-7</strain>
    </source>
</reference>
<dbReference type="GeneID" id="18921532"/>
<proteinExistence type="predicted"/>
<dbReference type="Proteomes" id="UP000001072">
    <property type="component" value="Unassembled WGS sequence"/>
</dbReference>
<accession>F4R5I8</accession>
<dbReference type="InParanoid" id="F4R5I8"/>
<sequence>MQFLSSALIFASALMFSQIQATPASVLSAINTFEQESHVLKRAESSSGADSNTMDGPPTDKTSTSDKLGLSAGSATDMPEKNASTTNPNEDQIKAAKEAITKQKKVTKAEWRKFQDEEDKLQKMTHDLVVLEMKSHKPSSMGSV</sequence>
<dbReference type="HOGENOM" id="CLU_1796887_0_0_1"/>
<keyword evidence="2" id="KW-0732">Signal</keyword>
<evidence type="ECO:0000256" key="1">
    <source>
        <dbReference type="SAM" id="MobiDB-lite"/>
    </source>
</evidence>
<name>F4R5I8_MELLP</name>
<protein>
    <submittedName>
        <fullName evidence="3">Secreted protein</fullName>
    </submittedName>
</protein>
<dbReference type="EMBL" id="GL883091">
    <property type="protein sequence ID" value="EGG12057.1"/>
    <property type="molecule type" value="Genomic_DNA"/>
</dbReference>
<evidence type="ECO:0000313" key="4">
    <source>
        <dbReference type="Proteomes" id="UP000001072"/>
    </source>
</evidence>
<dbReference type="OrthoDB" id="10392478at2759"/>
<organism evidence="4">
    <name type="scientific">Melampsora larici-populina (strain 98AG31 / pathotype 3-4-7)</name>
    <name type="common">Poplar leaf rust fungus</name>
    <dbReference type="NCBI Taxonomy" id="747676"/>
    <lineage>
        <taxon>Eukaryota</taxon>
        <taxon>Fungi</taxon>
        <taxon>Dikarya</taxon>
        <taxon>Basidiomycota</taxon>
        <taxon>Pucciniomycotina</taxon>
        <taxon>Pucciniomycetes</taxon>
        <taxon>Pucciniales</taxon>
        <taxon>Melampsoraceae</taxon>
        <taxon>Melampsora</taxon>
    </lineage>
</organism>
<feature type="signal peptide" evidence="2">
    <location>
        <begin position="1"/>
        <end position="21"/>
    </location>
</feature>
<feature type="compositionally biased region" description="Polar residues" evidence="1">
    <location>
        <begin position="45"/>
        <end position="66"/>
    </location>
</feature>
<evidence type="ECO:0000313" key="3">
    <source>
        <dbReference type="EMBL" id="EGG12057.1"/>
    </source>
</evidence>
<dbReference type="KEGG" id="mlr:MELLADRAFT_101966"/>
<dbReference type="VEuPathDB" id="FungiDB:MELLADRAFT_101966"/>